<keyword evidence="1" id="KW-0862">Zinc</keyword>
<evidence type="ECO:0000259" key="4">
    <source>
        <dbReference type="PROSITE" id="PS50158"/>
    </source>
</evidence>
<dbReference type="PROSITE" id="PS00141">
    <property type="entry name" value="ASP_PROTEASE"/>
    <property type="match status" value="1"/>
</dbReference>
<name>A0ABR1CYD9_NECAM</name>
<feature type="region of interest" description="Disordered" evidence="3">
    <location>
        <begin position="1"/>
        <end position="23"/>
    </location>
</feature>
<keyword evidence="1" id="KW-0863">Zinc-finger</keyword>
<evidence type="ECO:0000256" key="3">
    <source>
        <dbReference type="SAM" id="MobiDB-lite"/>
    </source>
</evidence>
<evidence type="ECO:0000256" key="1">
    <source>
        <dbReference type="PROSITE-ProRule" id="PRU00047"/>
    </source>
</evidence>
<feature type="region of interest" description="Disordered" evidence="3">
    <location>
        <begin position="867"/>
        <end position="904"/>
    </location>
</feature>
<dbReference type="Pfam" id="PF03564">
    <property type="entry name" value="DUF1759"/>
    <property type="match status" value="1"/>
</dbReference>
<feature type="coiled-coil region" evidence="2">
    <location>
        <begin position="519"/>
        <end position="581"/>
    </location>
</feature>
<feature type="compositionally biased region" description="Basic residues" evidence="3">
    <location>
        <begin position="9"/>
        <end position="23"/>
    </location>
</feature>
<evidence type="ECO:0000313" key="5">
    <source>
        <dbReference type="EMBL" id="KAK6742673.1"/>
    </source>
</evidence>
<dbReference type="InterPro" id="IPR005312">
    <property type="entry name" value="DUF1759"/>
</dbReference>
<gene>
    <name evidence="5" type="primary">Necator_chrIII.g10887</name>
    <name evidence="5" type="ORF">RB195_010122</name>
</gene>
<accession>A0ABR1CYD9</accession>
<reference evidence="5 6" key="1">
    <citation type="submission" date="2023-08" db="EMBL/GenBank/DDBJ databases">
        <title>A Necator americanus chromosomal reference genome.</title>
        <authorList>
            <person name="Ilik V."/>
            <person name="Petrzelkova K.J."/>
            <person name="Pardy F."/>
            <person name="Fuh T."/>
            <person name="Niatou-Singa F.S."/>
            <person name="Gouil Q."/>
            <person name="Baker L."/>
            <person name="Ritchie M.E."/>
            <person name="Jex A.R."/>
            <person name="Gazzola D."/>
            <person name="Li H."/>
            <person name="Toshio Fujiwara R."/>
            <person name="Zhan B."/>
            <person name="Aroian R.V."/>
            <person name="Pafco B."/>
            <person name="Schwarz E.M."/>
        </authorList>
    </citation>
    <scope>NUCLEOTIDE SEQUENCE [LARGE SCALE GENOMIC DNA]</scope>
    <source>
        <strain evidence="5 6">Aroian</strain>
        <tissue evidence="5">Whole animal</tissue>
    </source>
</reference>
<dbReference type="EMBL" id="JAVFWL010000003">
    <property type="protein sequence ID" value="KAK6742673.1"/>
    <property type="molecule type" value="Genomic_DNA"/>
</dbReference>
<dbReference type="Proteomes" id="UP001303046">
    <property type="component" value="Unassembled WGS sequence"/>
</dbReference>
<dbReference type="InterPro" id="IPR001969">
    <property type="entry name" value="Aspartic_peptidase_AS"/>
</dbReference>
<dbReference type="PROSITE" id="PS50158">
    <property type="entry name" value="ZF_CCHC"/>
    <property type="match status" value="2"/>
</dbReference>
<protein>
    <recommendedName>
        <fullName evidence="4">CCHC-type domain-containing protein</fullName>
    </recommendedName>
</protein>
<dbReference type="SMART" id="SM00343">
    <property type="entry name" value="ZnF_C2HC"/>
    <property type="match status" value="3"/>
</dbReference>
<feature type="coiled-coil region" evidence="2">
    <location>
        <begin position="655"/>
        <end position="689"/>
    </location>
</feature>
<comment type="caution">
    <text evidence="5">The sequence shown here is derived from an EMBL/GenBank/DDBJ whole genome shotgun (WGS) entry which is preliminary data.</text>
</comment>
<feature type="domain" description="CCHC-type" evidence="4">
    <location>
        <begin position="832"/>
        <end position="847"/>
    </location>
</feature>
<sequence>MGESVGRPQAKRKTAVKNKPVRKHGIKHIAKAHSLKRRPPEGSMESLATTSRFVTLSSEHQQTALFNLLRYIFVPFAALQETRTKGRPVISTENYTIYCGDADENKVGGWVIAERNDYDNLVKKSGSTSSRCAFVQLRYRRGCKLWIVSAQAPTKTVEDKKEPSTPSAHWQSSTLLTPEEQRKRKMRTLKLQLVYFLTRNIPQSDIRESRAVRDVAFDSYHRPLLLSTKIRFHKRNRGVTPQPKIDMGGLKNEECRTNFRQHVTIHVRTRKKLCDTDSFAKCIQDAARETLPVLLPRKKFAFASVETKSTYNSVCINRNTGDFNEEKCLRRKLRHQLQQDRENEWTSRAKEFEKAWEDDNPAEDLYFIEAAVVEAILPVWRYHFKTSLNRRAPLVSELDHVDRPTYAVNEEPPTESEVLVCIQKMKNGRAGGDDGISAENKIIRSTSTKGTHNTAIVMTFSLSARQGLLTRTGNRLSTILEEEANLLDMQFDPSMMDDSDIRTLRRRIRRANVVLETEANKLKIALENYGRAADNLDKETPSISEIISRVEANMDPAQGLLDQTQKAVTDLTRLQQDLEESRNYDTTTSLDVHEMKLTPIPTPKFNGRIWEWETFWRSFEHTVHSRNIDNLFKLNYLLDVLRGDAREQYVPPHLIEHLKEKYGNTQALVDQLLHKLATTTARNERLEEQETLREQLHSIVSQLNLKGEHIDNTFLQKQLLAKFSVDIQRHILRQKAYHEKDNTWNTMALLSTAKEYVKSELKITRQVEQYQHNPTRKRQHVVPENRDTSNIPTKWRPTNCFYCNKCGHQPKNCTEVPTIEQRLHIMKTKKLCHNCGANDHIATKCPRGSCRVCGTTGHHTSICKKLFDSHSPPRLPPPVKLPKKQSQPTKPTTRASATPAKVNSVNFEPTLDVKPQPNTALHVNDNTEVMILAGQAQVLNPESAMLEPIYVILDTGADRSFISNEFAKRLQLKDVAYHQHLWIGRTTGEDVWNHGTANVGCQRSSAHFYDNQNR</sequence>
<keyword evidence="1" id="KW-0479">Metal-binding</keyword>
<feature type="domain" description="CCHC-type" evidence="4">
    <location>
        <begin position="800"/>
        <end position="815"/>
    </location>
</feature>
<proteinExistence type="predicted"/>
<dbReference type="InterPro" id="IPR036875">
    <property type="entry name" value="Znf_CCHC_sf"/>
</dbReference>
<evidence type="ECO:0000256" key="2">
    <source>
        <dbReference type="SAM" id="Coils"/>
    </source>
</evidence>
<dbReference type="PANTHER" id="PTHR47331:SF5">
    <property type="entry name" value="RIBONUCLEASE H"/>
    <property type="match status" value="1"/>
</dbReference>
<dbReference type="InterPro" id="IPR001878">
    <property type="entry name" value="Znf_CCHC"/>
</dbReference>
<evidence type="ECO:0000313" key="6">
    <source>
        <dbReference type="Proteomes" id="UP001303046"/>
    </source>
</evidence>
<dbReference type="Gene3D" id="4.10.60.10">
    <property type="entry name" value="Zinc finger, CCHC-type"/>
    <property type="match status" value="1"/>
</dbReference>
<dbReference type="PANTHER" id="PTHR47331">
    <property type="entry name" value="PHD-TYPE DOMAIN-CONTAINING PROTEIN"/>
    <property type="match status" value="1"/>
</dbReference>
<feature type="compositionally biased region" description="Polar residues" evidence="3">
    <location>
        <begin position="889"/>
        <end position="904"/>
    </location>
</feature>
<keyword evidence="2" id="KW-0175">Coiled coil</keyword>
<organism evidence="5 6">
    <name type="scientific">Necator americanus</name>
    <name type="common">Human hookworm</name>
    <dbReference type="NCBI Taxonomy" id="51031"/>
    <lineage>
        <taxon>Eukaryota</taxon>
        <taxon>Metazoa</taxon>
        <taxon>Ecdysozoa</taxon>
        <taxon>Nematoda</taxon>
        <taxon>Chromadorea</taxon>
        <taxon>Rhabditida</taxon>
        <taxon>Rhabditina</taxon>
        <taxon>Rhabditomorpha</taxon>
        <taxon>Strongyloidea</taxon>
        <taxon>Ancylostomatidae</taxon>
        <taxon>Bunostominae</taxon>
        <taxon>Necator</taxon>
    </lineage>
</organism>
<dbReference type="SUPFAM" id="SSF57756">
    <property type="entry name" value="Retrovirus zinc finger-like domains"/>
    <property type="match status" value="1"/>
</dbReference>
<keyword evidence="6" id="KW-1185">Reference proteome</keyword>